<organism evidence="1 2">
    <name type="scientific">Saccharopolyspora spinosa</name>
    <dbReference type="NCBI Taxonomy" id="60894"/>
    <lineage>
        <taxon>Bacteria</taxon>
        <taxon>Bacillati</taxon>
        <taxon>Actinomycetota</taxon>
        <taxon>Actinomycetes</taxon>
        <taxon>Pseudonocardiales</taxon>
        <taxon>Pseudonocardiaceae</taxon>
        <taxon>Saccharopolyspora</taxon>
    </lineage>
</organism>
<name>A0A2N3Y1P3_SACSN</name>
<gene>
    <name evidence="1" type="ORF">A8926_4722</name>
</gene>
<dbReference type="GO" id="GO:0006635">
    <property type="term" value="P:fatty acid beta-oxidation"/>
    <property type="evidence" value="ECO:0007669"/>
    <property type="project" value="TreeGrafter"/>
</dbReference>
<accession>A0A2N3Y1P3</accession>
<dbReference type="AlphaFoldDB" id="A0A2N3Y1P3"/>
<evidence type="ECO:0000313" key="1">
    <source>
        <dbReference type="EMBL" id="PKW16829.1"/>
    </source>
</evidence>
<dbReference type="PANTHER" id="PTHR11941:SF54">
    <property type="entry name" value="ENOYL-COA HYDRATASE, MITOCHONDRIAL"/>
    <property type="match status" value="1"/>
</dbReference>
<protein>
    <submittedName>
        <fullName evidence="1">Enoyl-CoA hydratase/carnithine racemase</fullName>
    </submittedName>
</protein>
<keyword evidence="2" id="KW-1185">Reference proteome</keyword>
<sequence>MNQAVTVETTDKVAEVIINRPPVNAIAAETYEAITVAFRELSSRTDVHAVILRSAGRIYSAGADLKQPPESHSAAETGPERRQRLARTCYEAILDCTLPTIAAVSGAALGAGAVLAACCDIRLADDDAKIGLPEIKAGRCGGGSHLMRILPQGQLRLMYFTGDPLSADDAYRLGLVQRVCQPDQLLAEARELAAQIAGHSPLGLRLAKQALNEAEKHHVKPGYAAEQVYTLRLAAHPDAAEAARATLEKRPPVWSWPSTCEA</sequence>
<dbReference type="InterPro" id="IPR001753">
    <property type="entry name" value="Enoyl-CoA_hydra/iso"/>
</dbReference>
<dbReference type="EMBL" id="PJNB01000001">
    <property type="protein sequence ID" value="PKW16829.1"/>
    <property type="molecule type" value="Genomic_DNA"/>
</dbReference>
<reference evidence="1" key="1">
    <citation type="submission" date="2017-12" db="EMBL/GenBank/DDBJ databases">
        <title>Sequencing the genomes of 1000 Actinobacteria strains.</title>
        <authorList>
            <person name="Klenk H.-P."/>
        </authorList>
    </citation>
    <scope>NUCLEOTIDE SEQUENCE [LARGE SCALE GENOMIC DNA]</scope>
    <source>
        <strain evidence="1">DSM 44228</strain>
    </source>
</reference>
<comment type="caution">
    <text evidence="1">The sequence shown here is derived from an EMBL/GenBank/DDBJ whole genome shotgun (WGS) entry which is preliminary data.</text>
</comment>
<dbReference type="STRING" id="994479.GCA_000194155_07487"/>
<dbReference type="PANTHER" id="PTHR11941">
    <property type="entry name" value="ENOYL-COA HYDRATASE-RELATED"/>
    <property type="match status" value="1"/>
</dbReference>
<dbReference type="OrthoDB" id="2988772at2"/>
<dbReference type="Proteomes" id="UP000233786">
    <property type="component" value="Unassembled WGS sequence"/>
</dbReference>
<dbReference type="Pfam" id="PF00378">
    <property type="entry name" value="ECH_1"/>
    <property type="match status" value="1"/>
</dbReference>
<dbReference type="Gene3D" id="3.90.226.10">
    <property type="entry name" value="2-enoyl-CoA Hydratase, Chain A, domain 1"/>
    <property type="match status" value="1"/>
</dbReference>
<dbReference type="InterPro" id="IPR029045">
    <property type="entry name" value="ClpP/crotonase-like_dom_sf"/>
</dbReference>
<evidence type="ECO:0000313" key="2">
    <source>
        <dbReference type="Proteomes" id="UP000233786"/>
    </source>
</evidence>
<dbReference type="RefSeq" id="WP_010315241.1">
    <property type="nucleotide sequence ID" value="NZ_CP061007.1"/>
</dbReference>
<dbReference type="GO" id="GO:0003824">
    <property type="term" value="F:catalytic activity"/>
    <property type="evidence" value="ECO:0007669"/>
    <property type="project" value="UniProtKB-ARBA"/>
</dbReference>
<dbReference type="CDD" id="cd06558">
    <property type="entry name" value="crotonase-like"/>
    <property type="match status" value="1"/>
</dbReference>
<dbReference type="SUPFAM" id="SSF52096">
    <property type="entry name" value="ClpP/crotonase"/>
    <property type="match status" value="1"/>
</dbReference>
<proteinExistence type="predicted"/>